<dbReference type="PANTHER" id="PTHR33463">
    <property type="entry name" value="NB-ARC DOMAIN-CONTAINING PROTEIN-RELATED"/>
    <property type="match status" value="1"/>
</dbReference>
<evidence type="ECO:0000313" key="4">
    <source>
        <dbReference type="Proteomes" id="UP000000226"/>
    </source>
</evidence>
<dbReference type="InterPro" id="IPR032675">
    <property type="entry name" value="LRR_dom_sf"/>
</dbReference>
<dbReference type="eggNOG" id="KOG4658">
    <property type="taxonomic scope" value="Eukaryota"/>
</dbReference>
<feature type="domain" description="Disease resistance protein At4g27190-like leucine-rich repeats" evidence="2">
    <location>
        <begin position="256"/>
        <end position="363"/>
    </location>
</feature>
<reference evidence="4" key="1">
    <citation type="journal article" date="2014" name="Nat. Genet.">
        <title>A reference genome for common bean and genome-wide analysis of dual domestications.</title>
        <authorList>
            <person name="Schmutz J."/>
            <person name="McClean P.E."/>
            <person name="Mamidi S."/>
            <person name="Wu G.A."/>
            <person name="Cannon S.B."/>
            <person name="Grimwood J."/>
            <person name="Jenkins J."/>
            <person name="Shu S."/>
            <person name="Song Q."/>
            <person name="Chavarro C."/>
            <person name="Torres-Torres M."/>
            <person name="Geffroy V."/>
            <person name="Moghaddam S.M."/>
            <person name="Gao D."/>
            <person name="Abernathy B."/>
            <person name="Barry K."/>
            <person name="Blair M."/>
            <person name="Brick M.A."/>
            <person name="Chovatia M."/>
            <person name="Gepts P."/>
            <person name="Goodstein D.M."/>
            <person name="Gonzales M."/>
            <person name="Hellsten U."/>
            <person name="Hyten D.L."/>
            <person name="Jia G."/>
            <person name="Kelly J.D."/>
            <person name="Kudrna D."/>
            <person name="Lee R."/>
            <person name="Richard M.M."/>
            <person name="Miklas P.N."/>
            <person name="Osorno J.M."/>
            <person name="Rodrigues J."/>
            <person name="Thareau V."/>
            <person name="Urrea C.A."/>
            <person name="Wang M."/>
            <person name="Yu Y."/>
            <person name="Zhang M."/>
            <person name="Wing R.A."/>
            <person name="Cregan P.B."/>
            <person name="Rokhsar D.S."/>
            <person name="Jackson S.A."/>
        </authorList>
    </citation>
    <scope>NUCLEOTIDE SEQUENCE [LARGE SCALE GENOMIC DNA]</scope>
    <source>
        <strain evidence="4">cv. G19833</strain>
    </source>
</reference>
<accession>V7BC09</accession>
<evidence type="ECO:0000259" key="2">
    <source>
        <dbReference type="Pfam" id="PF23247"/>
    </source>
</evidence>
<dbReference type="InterPro" id="IPR057135">
    <property type="entry name" value="At4g27190-like_LRR"/>
</dbReference>
<feature type="domain" description="Disease resistance protein At4g27190-like leucine-rich repeats" evidence="2">
    <location>
        <begin position="121"/>
        <end position="232"/>
    </location>
</feature>
<dbReference type="PANTHER" id="PTHR33463:SF105">
    <property type="entry name" value="AND NB-ARC DOMAIN DISEASE RESISTANCE PROTEIN, PUTATIVE-RELATED"/>
    <property type="match status" value="1"/>
</dbReference>
<feature type="domain" description="Disease resistance protein At4g27190-like leucine-rich repeats" evidence="2">
    <location>
        <begin position="59"/>
        <end position="97"/>
    </location>
</feature>
<name>V7BC09_PHAVU</name>
<dbReference type="EMBL" id="CM002295">
    <property type="protein sequence ID" value="ESW14001.1"/>
    <property type="molecule type" value="Genomic_DNA"/>
</dbReference>
<dbReference type="Proteomes" id="UP000000226">
    <property type="component" value="Chromosome 8"/>
</dbReference>
<feature type="domain" description="Disease resistance protein At4g27190-like leucine-rich repeats" evidence="2">
    <location>
        <begin position="382"/>
        <end position="474"/>
    </location>
</feature>
<protein>
    <recommendedName>
        <fullName evidence="2">Disease resistance protein At4g27190-like leucine-rich repeats domain-containing protein</fullName>
    </recommendedName>
</protein>
<dbReference type="Pfam" id="PF23247">
    <property type="entry name" value="LRR_RPS2"/>
    <property type="match status" value="4"/>
</dbReference>
<dbReference type="Gramene" id="ESW14001">
    <property type="protein sequence ID" value="ESW14001"/>
    <property type="gene ID" value="PHAVU_008G244700g"/>
</dbReference>
<keyword evidence="4" id="KW-1185">Reference proteome</keyword>
<sequence>MNTSNSVFSKLVYLRLESLCSLGEVFCDPSSRCSLENLGKLLIKDCGKLKSISFPRKSKLCNLKVLSVSKCPVLTSLFVPSVVQSLVLLEKLTIYECSALRHITEEVEEGNDILSSIPSHSYLTFQKLRIIKIEDCNNLEYIFSENLAVGLVSLERVEIQCCFKLKYVFGSGKKRNPAVYRNEKETNIINFSNLHTLLLSELPNVIDIWPEYCRPHLPNLKRLYYHKCPKLLDSCISKMMTASNLPQETTSKENQIPCFITNTFIQLESLTLTDVRVKGLFQIQMGEEGGTGELLPLNLDINSLHLGNLPELNFIWKGPTSFLSLQKLETVKIYGCPKLKTIFSISVVTSLPMLMNLGIYTCDELEQIFDLGDARQLQTLYSSQQLCFPTLYFISVQNCNKLKYLFYNLSATHFTSLKYLKIVECSELHKAFGFEHEADDGGEEQTAKKGEKLLLQELRSITLKNLPNFKEIHHGFKLKGIVEHSIEECLKYSPSLYLNPDM</sequence>
<keyword evidence="1" id="KW-0611">Plant defense</keyword>
<dbReference type="STRING" id="3885.V7BC09"/>
<dbReference type="SUPFAM" id="SSF52047">
    <property type="entry name" value="RNI-like"/>
    <property type="match status" value="2"/>
</dbReference>
<dbReference type="Gene3D" id="3.80.10.10">
    <property type="entry name" value="Ribonuclease Inhibitor"/>
    <property type="match status" value="2"/>
</dbReference>
<dbReference type="OrthoDB" id="971758at2759"/>
<evidence type="ECO:0000256" key="1">
    <source>
        <dbReference type="ARBA" id="ARBA00022821"/>
    </source>
</evidence>
<evidence type="ECO:0000313" key="3">
    <source>
        <dbReference type="EMBL" id="ESW14001.1"/>
    </source>
</evidence>
<dbReference type="InterPro" id="IPR050905">
    <property type="entry name" value="Plant_NBS-LRR"/>
</dbReference>
<dbReference type="AlphaFoldDB" id="V7BC09"/>
<proteinExistence type="predicted"/>
<dbReference type="OMA" id="SKPENEM"/>
<organism evidence="3 4">
    <name type="scientific">Phaseolus vulgaris</name>
    <name type="common">Kidney bean</name>
    <name type="synonym">French bean</name>
    <dbReference type="NCBI Taxonomy" id="3885"/>
    <lineage>
        <taxon>Eukaryota</taxon>
        <taxon>Viridiplantae</taxon>
        <taxon>Streptophyta</taxon>
        <taxon>Embryophyta</taxon>
        <taxon>Tracheophyta</taxon>
        <taxon>Spermatophyta</taxon>
        <taxon>Magnoliopsida</taxon>
        <taxon>eudicotyledons</taxon>
        <taxon>Gunneridae</taxon>
        <taxon>Pentapetalae</taxon>
        <taxon>rosids</taxon>
        <taxon>fabids</taxon>
        <taxon>Fabales</taxon>
        <taxon>Fabaceae</taxon>
        <taxon>Papilionoideae</taxon>
        <taxon>50 kb inversion clade</taxon>
        <taxon>NPAAA clade</taxon>
        <taxon>indigoferoid/millettioid clade</taxon>
        <taxon>Phaseoleae</taxon>
        <taxon>Phaseolus</taxon>
    </lineage>
</organism>
<gene>
    <name evidence="3" type="ORF">PHAVU_008G244700g</name>
</gene>